<accession>A0ACC1TA59</accession>
<comment type="caution">
    <text evidence="1">The sequence shown here is derived from an EMBL/GenBank/DDBJ whole genome shotgun (WGS) entry which is preliminary data.</text>
</comment>
<evidence type="ECO:0000313" key="1">
    <source>
        <dbReference type="EMBL" id="KAJ3556644.1"/>
    </source>
</evidence>
<proteinExistence type="predicted"/>
<organism evidence="1 2">
    <name type="scientific">Phlebia brevispora</name>
    <dbReference type="NCBI Taxonomy" id="194682"/>
    <lineage>
        <taxon>Eukaryota</taxon>
        <taxon>Fungi</taxon>
        <taxon>Dikarya</taxon>
        <taxon>Basidiomycota</taxon>
        <taxon>Agaricomycotina</taxon>
        <taxon>Agaricomycetes</taxon>
        <taxon>Polyporales</taxon>
        <taxon>Meruliaceae</taxon>
        <taxon>Phlebia</taxon>
    </lineage>
</organism>
<protein>
    <submittedName>
        <fullName evidence="1">Uncharacterized protein</fullName>
    </submittedName>
</protein>
<name>A0ACC1TA59_9APHY</name>
<reference evidence="1" key="1">
    <citation type="submission" date="2022-07" db="EMBL/GenBank/DDBJ databases">
        <title>Genome Sequence of Phlebia brevispora.</title>
        <authorList>
            <person name="Buettner E."/>
        </authorList>
    </citation>
    <scope>NUCLEOTIDE SEQUENCE</scope>
    <source>
        <strain evidence="1">MPL23</strain>
    </source>
</reference>
<gene>
    <name evidence="1" type="ORF">NM688_g1915</name>
</gene>
<dbReference type="Proteomes" id="UP001148662">
    <property type="component" value="Unassembled WGS sequence"/>
</dbReference>
<sequence>MDMPYKAGVVVGCIVANNLMASFCLGPWMPAIVLHISAAKSVPDHHLLSPHRAILHHSSQARASIPKNTEFRLLVLLSSSILSYSYRIQVVMVFASLLLSLLLAVTASCVPVRPHVPFPPIPITPKGLLCGLPIPIVQKLLCPRQGSTDPVVNTPLGTAHGVTGAENANRFAVKYATAARWQPSSIATSWELPNNNTDPSALPLACPQFDANGDFDPTTVSEDCLSMLLYVPNSISPGSNVPTILWIHGGSFETGSSTFPGLDGSNLSTATNAIVAVVQYRLGVLGLMPPSGETNFAIKDVINALQFLHQILPSFGGDPSKITIAGQSSGANVVRALLAIPSISNLFQSGILQSDPMDYGFLSMEVQQEMQAYFNSLLPCSTDDTDCLNNMSVSDLLNLQQNVIDNALTIDLSTGQGEPIRMVKDGVLITTTLDDTTPFPHVTKPLLITNVQNEAGLSIYMGAPDALDAETYDELVQITFFNDSPAVLNSTFYSIPAVDQDDEDFDTRPTLENLGTDQIWRCPGWTFARNWISNGGNAYVGHYVVGASYPGNDAVSYCTEPGIVCHQDDIEIVFGTVPSPNAQQAALVSEMQARYKAFLLTGNPNVAGHATWNLATSSDVHSLVLGGSGEFPDGGCEPSFFGEAVLYDYQRYNI</sequence>
<dbReference type="EMBL" id="JANHOG010000224">
    <property type="protein sequence ID" value="KAJ3556644.1"/>
    <property type="molecule type" value="Genomic_DNA"/>
</dbReference>
<keyword evidence="2" id="KW-1185">Reference proteome</keyword>
<evidence type="ECO:0000313" key="2">
    <source>
        <dbReference type="Proteomes" id="UP001148662"/>
    </source>
</evidence>